<dbReference type="Pfam" id="PF04116">
    <property type="entry name" value="FA_hydroxylase"/>
    <property type="match status" value="1"/>
</dbReference>
<evidence type="ECO:0000256" key="5">
    <source>
        <dbReference type="ARBA" id="ARBA00023136"/>
    </source>
</evidence>
<keyword evidence="8" id="KW-1185">Reference proteome</keyword>
<dbReference type="InterPro" id="IPR051689">
    <property type="entry name" value="Sterol_desaturase/TMEM195"/>
</dbReference>
<evidence type="ECO:0000256" key="3">
    <source>
        <dbReference type="ARBA" id="ARBA00022989"/>
    </source>
</evidence>
<protein>
    <submittedName>
        <fullName evidence="7">Fatty acid hydroxylase family protein</fullName>
    </submittedName>
</protein>
<dbReference type="GO" id="GO:0016020">
    <property type="term" value="C:membrane"/>
    <property type="evidence" value="ECO:0007669"/>
    <property type="project" value="GOC"/>
</dbReference>
<dbReference type="PANTHER" id="PTHR21624:SF4">
    <property type="entry name" value="ALKYLGLYCEROL MONOOXYGENASE"/>
    <property type="match status" value="1"/>
</dbReference>
<gene>
    <name evidence="7" type="ORF">OESDEN_11626</name>
</gene>
<evidence type="ECO:0000259" key="6">
    <source>
        <dbReference type="Pfam" id="PF04116"/>
    </source>
</evidence>
<comment type="subcellular location">
    <subcellularLocation>
        <location evidence="1">Endomembrane system</location>
        <topology evidence="1">Multi-pass membrane protein</topology>
    </subcellularLocation>
</comment>
<accession>A0A0B1STE4</accession>
<dbReference type="GO" id="GO:0005783">
    <property type="term" value="C:endoplasmic reticulum"/>
    <property type="evidence" value="ECO:0007669"/>
    <property type="project" value="TreeGrafter"/>
</dbReference>
<dbReference type="AlphaFoldDB" id="A0A0B1STE4"/>
<reference evidence="7 8" key="1">
    <citation type="submission" date="2014-03" db="EMBL/GenBank/DDBJ databases">
        <title>Draft genome of the hookworm Oesophagostomum dentatum.</title>
        <authorList>
            <person name="Mitreva M."/>
        </authorList>
    </citation>
    <scope>NUCLEOTIDE SEQUENCE [LARGE SCALE GENOMIC DNA]</scope>
    <source>
        <strain evidence="7 8">OD-Hann</strain>
    </source>
</reference>
<keyword evidence="5" id="KW-0472">Membrane</keyword>
<dbReference type="PANTHER" id="PTHR21624">
    <property type="entry name" value="STEROL DESATURASE-RELATED PROTEIN"/>
    <property type="match status" value="1"/>
</dbReference>
<feature type="domain" description="Fatty acid hydroxylase" evidence="6">
    <location>
        <begin position="28"/>
        <end position="123"/>
    </location>
</feature>
<proteinExistence type="predicted"/>
<organism evidence="7 8">
    <name type="scientific">Oesophagostomum dentatum</name>
    <name type="common">Nodular worm</name>
    <dbReference type="NCBI Taxonomy" id="61180"/>
    <lineage>
        <taxon>Eukaryota</taxon>
        <taxon>Metazoa</taxon>
        <taxon>Ecdysozoa</taxon>
        <taxon>Nematoda</taxon>
        <taxon>Chromadorea</taxon>
        <taxon>Rhabditida</taxon>
        <taxon>Rhabditina</taxon>
        <taxon>Rhabditomorpha</taxon>
        <taxon>Strongyloidea</taxon>
        <taxon>Strongylidae</taxon>
        <taxon>Oesophagostomum</taxon>
    </lineage>
</organism>
<dbReference type="Proteomes" id="UP000053660">
    <property type="component" value="Unassembled WGS sequence"/>
</dbReference>
<name>A0A0B1STE4_OESDE</name>
<keyword evidence="2" id="KW-0812">Transmembrane</keyword>
<evidence type="ECO:0000256" key="4">
    <source>
        <dbReference type="ARBA" id="ARBA00023002"/>
    </source>
</evidence>
<dbReference type="InterPro" id="IPR006694">
    <property type="entry name" value="Fatty_acid_hydroxylase"/>
</dbReference>
<dbReference type="GO" id="GO:0008610">
    <property type="term" value="P:lipid biosynthetic process"/>
    <property type="evidence" value="ECO:0007669"/>
    <property type="project" value="InterPro"/>
</dbReference>
<feature type="non-terminal residue" evidence="7">
    <location>
        <position position="124"/>
    </location>
</feature>
<evidence type="ECO:0000256" key="1">
    <source>
        <dbReference type="ARBA" id="ARBA00004127"/>
    </source>
</evidence>
<dbReference type="GO" id="GO:0005506">
    <property type="term" value="F:iron ion binding"/>
    <property type="evidence" value="ECO:0007669"/>
    <property type="project" value="InterPro"/>
</dbReference>
<dbReference type="GO" id="GO:0050479">
    <property type="term" value="F:glyceryl-ether monooxygenase activity"/>
    <property type="evidence" value="ECO:0007669"/>
    <property type="project" value="TreeGrafter"/>
</dbReference>
<sequence length="124" mass="14265">MVSEKRLMGICWIEISFYILVHLSISEYYNFSTALRQAAIQDAGLALYDVLQAFFIPPPIFLVHRYFSEILQFVMHTSLIGDLGPLGIIFNTPSHHRVHHGRNPYCIDKNYGGVFIIWDKVSGY</sequence>
<keyword evidence="3" id="KW-1133">Transmembrane helix</keyword>
<dbReference type="EMBL" id="KN555613">
    <property type="protein sequence ID" value="KHJ88578.1"/>
    <property type="molecule type" value="Genomic_DNA"/>
</dbReference>
<evidence type="ECO:0000313" key="7">
    <source>
        <dbReference type="EMBL" id="KHJ88578.1"/>
    </source>
</evidence>
<keyword evidence="4" id="KW-0560">Oxidoreductase</keyword>
<evidence type="ECO:0000313" key="8">
    <source>
        <dbReference type="Proteomes" id="UP000053660"/>
    </source>
</evidence>
<dbReference type="OrthoDB" id="6354873at2759"/>
<evidence type="ECO:0000256" key="2">
    <source>
        <dbReference type="ARBA" id="ARBA00022692"/>
    </source>
</evidence>
<dbReference type="GO" id="GO:0006643">
    <property type="term" value="P:membrane lipid metabolic process"/>
    <property type="evidence" value="ECO:0007669"/>
    <property type="project" value="TreeGrafter"/>
</dbReference>